<sequence>MLKKECDRNIQKTLELADDMIQLAYKGNDERLDSSCGVLYGTLLDAGFKLRQLATLEKEAHIKKGWWK</sequence>
<evidence type="ECO:0000313" key="2">
    <source>
        <dbReference type="Proteomes" id="UP000191931"/>
    </source>
</evidence>
<name>A0A1W1H6R1_9BACT</name>
<gene>
    <name evidence="1" type="ORF">MTBBW1_1260069</name>
</gene>
<keyword evidence="2" id="KW-1185">Reference proteome</keyword>
<dbReference type="OrthoDB" id="5421046at2"/>
<dbReference type="STRING" id="1246637.MTBBW1_1260069"/>
<dbReference type="Proteomes" id="UP000191931">
    <property type="component" value="Unassembled WGS sequence"/>
</dbReference>
<dbReference type="RefSeq" id="WP_080804598.1">
    <property type="nucleotide sequence ID" value="NZ_LT828547.1"/>
</dbReference>
<protein>
    <submittedName>
        <fullName evidence="1">Uncharacterized protein</fullName>
    </submittedName>
</protein>
<dbReference type="AlphaFoldDB" id="A0A1W1H6R1"/>
<reference evidence="1 2" key="1">
    <citation type="submission" date="2017-03" db="EMBL/GenBank/DDBJ databases">
        <authorList>
            <person name="Afonso C.L."/>
            <person name="Miller P.J."/>
            <person name="Scott M.A."/>
            <person name="Spackman E."/>
            <person name="Goraichik I."/>
            <person name="Dimitrov K.M."/>
            <person name="Suarez D.L."/>
            <person name="Swayne D.E."/>
        </authorList>
    </citation>
    <scope>NUCLEOTIDE SEQUENCE [LARGE SCALE GENOMIC DNA]</scope>
    <source>
        <strain evidence="1">PRJEB14757</strain>
    </source>
</reference>
<organism evidence="1 2">
    <name type="scientific">Desulfamplus magnetovallimortis</name>
    <dbReference type="NCBI Taxonomy" id="1246637"/>
    <lineage>
        <taxon>Bacteria</taxon>
        <taxon>Pseudomonadati</taxon>
        <taxon>Thermodesulfobacteriota</taxon>
        <taxon>Desulfobacteria</taxon>
        <taxon>Desulfobacterales</taxon>
        <taxon>Desulfobacteraceae</taxon>
        <taxon>Desulfamplus</taxon>
    </lineage>
</organism>
<accession>A0A1W1H6R1</accession>
<proteinExistence type="predicted"/>
<evidence type="ECO:0000313" key="1">
    <source>
        <dbReference type="EMBL" id="SLM28147.1"/>
    </source>
</evidence>
<dbReference type="EMBL" id="FWEV01000031">
    <property type="protein sequence ID" value="SLM28147.1"/>
    <property type="molecule type" value="Genomic_DNA"/>
</dbReference>